<evidence type="ECO:0000256" key="3">
    <source>
        <dbReference type="ARBA" id="ARBA00022679"/>
    </source>
</evidence>
<organism evidence="10">
    <name type="scientific">Lactobacillus delbrueckii</name>
    <dbReference type="NCBI Taxonomy" id="1584"/>
    <lineage>
        <taxon>Bacteria</taxon>
        <taxon>Bacillati</taxon>
        <taxon>Bacillota</taxon>
        <taxon>Bacilli</taxon>
        <taxon>Lactobacillales</taxon>
        <taxon>Lactobacillaceae</taxon>
        <taxon>Lactobacillus</taxon>
    </lineage>
</organism>
<keyword evidence="10" id="KW-0547">Nucleotide-binding</keyword>
<dbReference type="GO" id="GO:0003677">
    <property type="term" value="F:DNA binding"/>
    <property type="evidence" value="ECO:0007669"/>
    <property type="project" value="InterPro"/>
</dbReference>
<dbReference type="SUPFAM" id="SSF57783">
    <property type="entry name" value="Zinc beta-ribbon"/>
    <property type="match status" value="1"/>
</dbReference>
<dbReference type="AlphaFoldDB" id="A0A1Z1N1K2"/>
<dbReference type="PANTHER" id="PTHR30153:SF2">
    <property type="entry name" value="REPLICATIVE DNA HELICASE"/>
    <property type="match status" value="1"/>
</dbReference>
<dbReference type="PROSITE" id="PS50880">
    <property type="entry name" value="TOPRIM"/>
    <property type="match status" value="1"/>
</dbReference>
<accession>A0A1Z1N1K2</accession>
<evidence type="ECO:0000259" key="9">
    <source>
        <dbReference type="PROSITE" id="PS51199"/>
    </source>
</evidence>
<feature type="domain" description="Toprim" evidence="8">
    <location>
        <begin position="223"/>
        <end position="310"/>
    </location>
</feature>
<dbReference type="Pfam" id="PF03796">
    <property type="entry name" value="DnaB_C"/>
    <property type="match status" value="1"/>
</dbReference>
<evidence type="ECO:0000256" key="5">
    <source>
        <dbReference type="ARBA" id="ARBA00022705"/>
    </source>
</evidence>
<keyword evidence="10" id="KW-0378">Hydrolase</keyword>
<keyword evidence="10" id="KW-0347">Helicase</keyword>
<dbReference type="CDD" id="cd01029">
    <property type="entry name" value="TOPRIM_primases"/>
    <property type="match status" value="1"/>
</dbReference>
<evidence type="ECO:0000256" key="4">
    <source>
        <dbReference type="ARBA" id="ARBA00022695"/>
    </source>
</evidence>
<evidence type="ECO:0000256" key="7">
    <source>
        <dbReference type="SAM" id="MobiDB-lite"/>
    </source>
</evidence>
<dbReference type="GO" id="GO:0005524">
    <property type="term" value="F:ATP binding"/>
    <property type="evidence" value="ECO:0007669"/>
    <property type="project" value="InterPro"/>
</dbReference>
<evidence type="ECO:0000256" key="6">
    <source>
        <dbReference type="ARBA" id="ARBA00023163"/>
    </source>
</evidence>
<dbReference type="SUPFAM" id="SSF56731">
    <property type="entry name" value="DNA primase core"/>
    <property type="match status" value="1"/>
</dbReference>
<reference evidence="10" key="1">
    <citation type="submission" date="2017-06" db="EMBL/GenBank/DDBJ databases">
        <title>Lactobacillus delbrueckii subsp. bulgaricus p89 plasmid, complete sequence.</title>
        <authorList>
            <person name="Akyol I."/>
            <person name="Yazdic F."/>
            <person name="Gezginc Y."/>
            <person name="Yadic F.C."/>
            <person name="Ekinci M.S."/>
            <person name="Ozkose E."/>
        </authorList>
    </citation>
    <scope>NUCLEOTIDE SEQUENCE</scope>
    <source>
        <strain evidence="10">BioLb89</strain>
        <plasmid evidence="10">p89</plasmid>
    </source>
</reference>
<dbReference type="GO" id="GO:0006269">
    <property type="term" value="P:DNA replication, synthesis of primer"/>
    <property type="evidence" value="ECO:0007669"/>
    <property type="project" value="UniProtKB-KW"/>
</dbReference>
<proteinExistence type="predicted"/>
<dbReference type="SMART" id="SM00493">
    <property type="entry name" value="TOPRIM"/>
    <property type="match status" value="1"/>
</dbReference>
<sequence>MNNLVKPADLKNLISLPEYIASVVSMDSKGFFSCINPNHPDKHPSMCVDQNHPQYVHCFSCQASYDLFDCWALINDGVTETRKNSAGKEKPVYNFNAVAIEIADHYGYTLIGDPANDLPEPPLPEPEPAQTQTSNDSNIRAQLEAWHAGLNQTDYLQKRGITQTTAEIFNLGYSPLTNSIIIPYGQDGYYVQRALNPLEKHDRYRFPIGQVRVYNAEALKECKTVFIVEGQFDALSIMQESGVGAVATSTSQTRLIVKTLQKFKEQDPTINPTIILSMDNDRAGQKANRALQRDLEAHGFTCYVNPVNGDYKDANEFLVKDREGFRQKLQHVINQPDNWLDKYYADIKQRHDYPDNIPTGFKNLDDELDGGLQPKLYVLGAVSSLGKTTFALNVADNLAKQGRHVFFFSMESSKREVTDKLLSRASCLSNGHKWTQLQVSRGAWLNNAEDKEEFDGLFKAFSRYQRFLHIYDNRVKASQVKDLVNSWLGNHPDEKKPLVVVDYLQILQAEQDNVTDKAKVTDSVSVLSELTKQAEVPVLVISSLNRASYWQDVSFESFKESGEIEYSADVMLGLEFAHREEYITVQKNGHVELNKEKFDQRKQEVPRRVEMVILKNRTGKTGGHIFFKYNAMFNSYQACTEKEAAIANNFKMLYHTKQVGKPVEAARIEYTVDPETRTSSDFFFPGQAF</sequence>
<dbReference type="PANTHER" id="PTHR30153">
    <property type="entry name" value="REPLICATIVE DNA HELICASE DNAB"/>
    <property type="match status" value="1"/>
</dbReference>
<evidence type="ECO:0000313" key="10">
    <source>
        <dbReference type="EMBL" id="ARW73061.1"/>
    </source>
</evidence>
<dbReference type="Gene3D" id="3.40.50.300">
    <property type="entry name" value="P-loop containing nucleotide triphosphate hydrolases"/>
    <property type="match status" value="1"/>
</dbReference>
<keyword evidence="5" id="KW-0235">DNA replication</keyword>
<keyword evidence="6" id="KW-0804">Transcription</keyword>
<feature type="region of interest" description="Disordered" evidence="7">
    <location>
        <begin position="114"/>
        <end position="135"/>
    </location>
</feature>
<dbReference type="GO" id="GO:0003678">
    <property type="term" value="F:DNA helicase activity"/>
    <property type="evidence" value="ECO:0007669"/>
    <property type="project" value="InterPro"/>
</dbReference>
<name>A0A1Z1N1K2_9LACO</name>
<dbReference type="GO" id="GO:0005829">
    <property type="term" value="C:cytosol"/>
    <property type="evidence" value="ECO:0007669"/>
    <property type="project" value="TreeGrafter"/>
</dbReference>
<dbReference type="EMBL" id="MF191707">
    <property type="protein sequence ID" value="ARW73061.1"/>
    <property type="molecule type" value="Genomic_DNA"/>
</dbReference>
<evidence type="ECO:0000256" key="2">
    <source>
        <dbReference type="ARBA" id="ARBA00022515"/>
    </source>
</evidence>
<keyword evidence="10" id="KW-0067">ATP-binding</keyword>
<dbReference type="SUPFAM" id="SSF52540">
    <property type="entry name" value="P-loop containing nucleoside triphosphate hydrolases"/>
    <property type="match status" value="1"/>
</dbReference>
<dbReference type="InterPro" id="IPR034154">
    <property type="entry name" value="TOPRIM_DnaG/twinkle"/>
</dbReference>
<feature type="domain" description="SF4 helicase" evidence="9">
    <location>
        <begin position="350"/>
        <end position="643"/>
    </location>
</feature>
<dbReference type="Gene3D" id="3.90.580.10">
    <property type="entry name" value="Zinc finger, CHC2-type domain"/>
    <property type="match status" value="1"/>
</dbReference>
<dbReference type="InterPro" id="IPR036977">
    <property type="entry name" value="DNA_primase_Znf_CHC2"/>
</dbReference>
<dbReference type="GO" id="GO:0016779">
    <property type="term" value="F:nucleotidyltransferase activity"/>
    <property type="evidence" value="ECO:0007669"/>
    <property type="project" value="UniProtKB-KW"/>
</dbReference>
<keyword evidence="1" id="KW-0240">DNA-directed RNA polymerase</keyword>
<evidence type="ECO:0000259" key="8">
    <source>
        <dbReference type="PROSITE" id="PS50880"/>
    </source>
</evidence>
<dbReference type="GO" id="GO:0008270">
    <property type="term" value="F:zinc ion binding"/>
    <property type="evidence" value="ECO:0007669"/>
    <property type="project" value="InterPro"/>
</dbReference>
<dbReference type="GO" id="GO:1990077">
    <property type="term" value="C:primosome complex"/>
    <property type="evidence" value="ECO:0007669"/>
    <property type="project" value="UniProtKB-KW"/>
</dbReference>
<dbReference type="PROSITE" id="PS51199">
    <property type="entry name" value="SF4_HELICASE"/>
    <property type="match status" value="1"/>
</dbReference>
<dbReference type="GO" id="GO:0000428">
    <property type="term" value="C:DNA-directed RNA polymerase complex"/>
    <property type="evidence" value="ECO:0007669"/>
    <property type="project" value="UniProtKB-KW"/>
</dbReference>
<keyword evidence="4" id="KW-0548">Nucleotidyltransferase</keyword>
<keyword evidence="10" id="KW-0614">Plasmid</keyword>
<dbReference type="Gene3D" id="3.40.1360.10">
    <property type="match status" value="1"/>
</dbReference>
<dbReference type="InterPro" id="IPR027417">
    <property type="entry name" value="P-loop_NTPase"/>
</dbReference>
<keyword evidence="3" id="KW-0808">Transferase</keyword>
<dbReference type="RefSeq" id="WP_172690237.1">
    <property type="nucleotide sequence ID" value="NZ_MF191707.1"/>
</dbReference>
<protein>
    <submittedName>
        <fullName evidence="10">Putative primase helicase</fullName>
    </submittedName>
</protein>
<evidence type="ECO:0000256" key="1">
    <source>
        <dbReference type="ARBA" id="ARBA00022478"/>
    </source>
</evidence>
<dbReference type="InterPro" id="IPR006171">
    <property type="entry name" value="TOPRIM_dom"/>
</dbReference>
<dbReference type="InterPro" id="IPR007694">
    <property type="entry name" value="DNA_helicase_DnaB-like_C"/>
</dbReference>
<dbReference type="Pfam" id="PF13155">
    <property type="entry name" value="Toprim_2"/>
    <property type="match status" value="1"/>
</dbReference>
<geneLocation type="plasmid" evidence="10">
    <name>p89</name>
</geneLocation>
<dbReference type="SMR" id="A0A1Z1N1K2"/>
<keyword evidence="2" id="KW-0639">Primosome</keyword>